<accession>A0A9W5Q1H6</accession>
<gene>
    <name evidence="3" type="ORF">IKE_04314</name>
</gene>
<evidence type="ECO:0000259" key="2">
    <source>
        <dbReference type="Pfam" id="PF00535"/>
    </source>
</evidence>
<dbReference type="AlphaFoldDB" id="A0A9W5Q1H6"/>
<reference evidence="3 4" key="1">
    <citation type="submission" date="2012-12" db="EMBL/GenBank/DDBJ databases">
        <title>The Genome Sequence of Bacillus cereus VD196.</title>
        <authorList>
            <consortium name="The Broad Institute Genome Sequencing Platform"/>
            <consortium name="The Broad Institute Genome Sequencing Center for Infectious Disease"/>
            <person name="Feldgarden M."/>
            <person name="Van der Auwera G.A."/>
            <person name="Mahillon J."/>
            <person name="Duprez V."/>
            <person name="Timmery S."/>
            <person name="Mattelet C."/>
            <person name="Dierick K."/>
            <person name="Sun M."/>
            <person name="Yu Z."/>
            <person name="Zhu L."/>
            <person name="Hu X."/>
            <person name="Shank E.B."/>
            <person name="Swiecicka I."/>
            <person name="Hansen B.M."/>
            <person name="Andrup L."/>
            <person name="Walker B."/>
            <person name="Young S.K."/>
            <person name="Zeng Q."/>
            <person name="Gargeya S."/>
            <person name="Fitzgerald M."/>
            <person name="Haas B."/>
            <person name="Abouelleil A."/>
            <person name="Alvarado L."/>
            <person name="Arachchi H.M."/>
            <person name="Berlin A.M."/>
            <person name="Chapman S.B."/>
            <person name="Dewar J."/>
            <person name="Goldberg J."/>
            <person name="Griggs A."/>
            <person name="Gujja S."/>
            <person name="Hansen M."/>
            <person name="Howarth C."/>
            <person name="Imamovic A."/>
            <person name="Larimer J."/>
            <person name="McCowan C."/>
            <person name="Murphy C."/>
            <person name="Neiman D."/>
            <person name="Pearson M."/>
            <person name="Priest M."/>
            <person name="Roberts A."/>
            <person name="Saif S."/>
            <person name="Shea T."/>
            <person name="Sisk P."/>
            <person name="Sykes S."/>
            <person name="Wortman J."/>
            <person name="Nusbaum C."/>
            <person name="Birren B."/>
        </authorList>
    </citation>
    <scope>NUCLEOTIDE SEQUENCE [LARGE SCALE GENOMIC DNA]</scope>
    <source>
        <strain evidence="3 4">VD196</strain>
    </source>
</reference>
<dbReference type="EMBL" id="AHFL01000031">
    <property type="protein sequence ID" value="EOO64773.1"/>
    <property type="molecule type" value="Genomic_DNA"/>
</dbReference>
<protein>
    <recommendedName>
        <fullName evidence="2">Glycosyltransferase 2-like domain-containing protein</fullName>
    </recommendedName>
</protein>
<organism evidence="3 4">
    <name type="scientific">Bacillus cereus VD196</name>
    <dbReference type="NCBI Taxonomy" id="1053243"/>
    <lineage>
        <taxon>Bacteria</taxon>
        <taxon>Bacillati</taxon>
        <taxon>Bacillota</taxon>
        <taxon>Bacilli</taxon>
        <taxon>Bacillales</taxon>
        <taxon>Bacillaceae</taxon>
        <taxon>Bacillus</taxon>
        <taxon>Bacillus cereus group</taxon>
    </lineage>
</organism>
<sequence>MKYKFSLIMATQGRDKEIELFLESIKQVDYDLQKVQIIIVDQNDVEKINLEEIISEYTHLNIIHVKSNTKGLSYNRNIGLEYAEGEYIAYPDDDCEYYPNTLKEVEEAFQKNPESNLILGRIIDKSGNDVIRKWSKQTVNITKNNFFTKVSSITMFLRNSKDIYRFNEKLGVGTYFGSCEDTDIVYKYTRSSQVIYSPKIEVYHPHPNQDISVEKVKSYSLGFGGFVKSNLDFHTLVLFFKVLVYHMLKLVGALMTLNKNKILRGWNSVYCRVKGFSDYTKNERE</sequence>
<evidence type="ECO:0000256" key="1">
    <source>
        <dbReference type="ARBA" id="ARBA00006739"/>
    </source>
</evidence>
<dbReference type="SUPFAM" id="SSF53448">
    <property type="entry name" value="Nucleotide-diphospho-sugar transferases"/>
    <property type="match status" value="1"/>
</dbReference>
<dbReference type="InterPro" id="IPR001173">
    <property type="entry name" value="Glyco_trans_2-like"/>
</dbReference>
<comment type="similarity">
    <text evidence="1">Belongs to the glycosyltransferase 2 family.</text>
</comment>
<feature type="domain" description="Glycosyltransferase 2-like" evidence="2">
    <location>
        <begin position="6"/>
        <end position="136"/>
    </location>
</feature>
<evidence type="ECO:0000313" key="4">
    <source>
        <dbReference type="Proteomes" id="UP000014023"/>
    </source>
</evidence>
<evidence type="ECO:0000313" key="3">
    <source>
        <dbReference type="EMBL" id="EOO64773.1"/>
    </source>
</evidence>
<dbReference type="Gene3D" id="3.90.550.10">
    <property type="entry name" value="Spore Coat Polysaccharide Biosynthesis Protein SpsA, Chain A"/>
    <property type="match status" value="1"/>
</dbReference>
<name>A0A9W5Q1H6_BACCE</name>
<dbReference type="RefSeq" id="WP_016125729.1">
    <property type="nucleotide sequence ID" value="NZ_KB976266.1"/>
</dbReference>
<comment type="caution">
    <text evidence="3">The sequence shown here is derived from an EMBL/GenBank/DDBJ whole genome shotgun (WGS) entry which is preliminary data.</text>
</comment>
<dbReference type="InterPro" id="IPR029044">
    <property type="entry name" value="Nucleotide-diphossugar_trans"/>
</dbReference>
<dbReference type="Pfam" id="PF00535">
    <property type="entry name" value="Glycos_transf_2"/>
    <property type="match status" value="1"/>
</dbReference>
<dbReference type="PANTHER" id="PTHR22916">
    <property type="entry name" value="GLYCOSYLTRANSFERASE"/>
    <property type="match status" value="1"/>
</dbReference>
<dbReference type="PANTHER" id="PTHR22916:SF71">
    <property type="entry name" value="GLYCOSYL TRANSFERASE"/>
    <property type="match status" value="1"/>
</dbReference>
<dbReference type="Proteomes" id="UP000014023">
    <property type="component" value="Unassembled WGS sequence"/>
</dbReference>
<proteinExistence type="inferred from homology"/>
<dbReference type="CDD" id="cd00761">
    <property type="entry name" value="Glyco_tranf_GTA_type"/>
    <property type="match status" value="1"/>
</dbReference>